<dbReference type="PANTHER" id="PTHR43774:SF1">
    <property type="entry name" value="PEPTIDE METHIONINE SULFOXIDE REDUCTASE MSRA 2"/>
    <property type="match status" value="1"/>
</dbReference>
<evidence type="ECO:0000259" key="5">
    <source>
        <dbReference type="Pfam" id="PF01625"/>
    </source>
</evidence>
<dbReference type="RefSeq" id="WP_011938648.1">
    <property type="nucleotide sequence ID" value="NC_009483.1"/>
</dbReference>
<dbReference type="NCBIfam" id="TIGR00401">
    <property type="entry name" value="msrA"/>
    <property type="match status" value="1"/>
</dbReference>
<dbReference type="GO" id="GO:0008113">
    <property type="term" value="F:peptide-methionine (S)-S-oxide reductase activity"/>
    <property type="evidence" value="ECO:0007669"/>
    <property type="project" value="UniProtKB-UniRule"/>
</dbReference>
<keyword evidence="7" id="KW-1185">Reference proteome</keyword>
<dbReference type="Gene3D" id="3.30.1060.10">
    <property type="entry name" value="Peptide methionine sulphoxide reductase MsrA"/>
    <property type="match status" value="1"/>
</dbReference>
<dbReference type="HOGENOM" id="CLU_031040_10_0_7"/>
<dbReference type="Proteomes" id="UP000006695">
    <property type="component" value="Chromosome"/>
</dbReference>
<comment type="catalytic activity">
    <reaction evidence="2 4">
        <text>L-methionyl-[protein] + [thioredoxin]-disulfide + H2O = L-methionyl-(S)-S-oxide-[protein] + [thioredoxin]-dithiol</text>
        <dbReference type="Rhea" id="RHEA:14217"/>
        <dbReference type="Rhea" id="RHEA-COMP:10698"/>
        <dbReference type="Rhea" id="RHEA-COMP:10700"/>
        <dbReference type="Rhea" id="RHEA-COMP:12313"/>
        <dbReference type="Rhea" id="RHEA-COMP:12315"/>
        <dbReference type="ChEBI" id="CHEBI:15377"/>
        <dbReference type="ChEBI" id="CHEBI:16044"/>
        <dbReference type="ChEBI" id="CHEBI:29950"/>
        <dbReference type="ChEBI" id="CHEBI:44120"/>
        <dbReference type="ChEBI" id="CHEBI:50058"/>
        <dbReference type="EC" id="1.8.4.11"/>
    </reaction>
</comment>
<dbReference type="InterPro" id="IPR036509">
    <property type="entry name" value="Met_Sox_Rdtase_MsrA_sf"/>
</dbReference>
<dbReference type="EMBL" id="CP000698">
    <property type="protein sequence ID" value="ABQ25942.1"/>
    <property type="molecule type" value="Genomic_DNA"/>
</dbReference>
<name>A5GET7_GEOUR</name>
<feature type="domain" description="Peptide methionine sulphoxide reductase MsrA" evidence="5">
    <location>
        <begin position="7"/>
        <end position="157"/>
    </location>
</feature>
<feature type="active site" evidence="4">
    <location>
        <position position="14"/>
    </location>
</feature>
<gene>
    <name evidence="4" type="primary">msrA</name>
    <name evidence="6" type="ordered locus">Gura_1749</name>
</gene>
<dbReference type="OrthoDB" id="4174719at2"/>
<evidence type="ECO:0000313" key="6">
    <source>
        <dbReference type="EMBL" id="ABQ25942.1"/>
    </source>
</evidence>
<comment type="similarity">
    <text evidence="4">Belongs to the MsrA Met sulfoxide reductase family.</text>
</comment>
<proteinExistence type="inferred from homology"/>
<dbReference type="STRING" id="351605.Gura_1749"/>
<evidence type="ECO:0000256" key="1">
    <source>
        <dbReference type="ARBA" id="ARBA00023002"/>
    </source>
</evidence>
<protein>
    <recommendedName>
        <fullName evidence="4">Peptide methionine sulfoxide reductase MsrA</fullName>
        <shortName evidence="4">Protein-methionine-S-oxide reductase</shortName>
        <ecNumber evidence="4">1.8.4.11</ecNumber>
    </recommendedName>
    <alternativeName>
        <fullName evidence="4">Peptide-methionine (S)-S-oxide reductase</fullName>
        <shortName evidence="4">Peptide Met(O) reductase</shortName>
    </alternativeName>
</protein>
<evidence type="ECO:0000313" key="7">
    <source>
        <dbReference type="Proteomes" id="UP000006695"/>
    </source>
</evidence>
<dbReference type="InterPro" id="IPR002569">
    <property type="entry name" value="Met_Sox_Rdtase_MsrA_dom"/>
</dbReference>
<organism evidence="6 7">
    <name type="scientific">Geotalea uraniireducens (strain Rf4)</name>
    <name type="common">Geobacter uraniireducens</name>
    <dbReference type="NCBI Taxonomy" id="351605"/>
    <lineage>
        <taxon>Bacteria</taxon>
        <taxon>Pseudomonadati</taxon>
        <taxon>Thermodesulfobacteriota</taxon>
        <taxon>Desulfuromonadia</taxon>
        <taxon>Geobacterales</taxon>
        <taxon>Geobacteraceae</taxon>
        <taxon>Geotalea</taxon>
    </lineage>
</organism>
<evidence type="ECO:0000256" key="3">
    <source>
        <dbReference type="ARBA" id="ARBA00048782"/>
    </source>
</evidence>
<dbReference type="Pfam" id="PF01625">
    <property type="entry name" value="PMSR"/>
    <property type="match status" value="1"/>
</dbReference>
<dbReference type="EC" id="1.8.4.11" evidence="4"/>
<evidence type="ECO:0000256" key="4">
    <source>
        <dbReference type="HAMAP-Rule" id="MF_01401"/>
    </source>
</evidence>
<reference evidence="6 7" key="1">
    <citation type="submission" date="2007-05" db="EMBL/GenBank/DDBJ databases">
        <title>Complete sequence of Geobacter uraniireducens Rf4.</title>
        <authorList>
            <consortium name="US DOE Joint Genome Institute"/>
            <person name="Copeland A."/>
            <person name="Lucas S."/>
            <person name="Lapidus A."/>
            <person name="Barry K."/>
            <person name="Detter J.C."/>
            <person name="Glavina del Rio T."/>
            <person name="Hammon N."/>
            <person name="Israni S."/>
            <person name="Dalin E."/>
            <person name="Tice H."/>
            <person name="Pitluck S."/>
            <person name="Chertkov O."/>
            <person name="Brettin T."/>
            <person name="Bruce D."/>
            <person name="Han C."/>
            <person name="Schmutz J."/>
            <person name="Larimer F."/>
            <person name="Land M."/>
            <person name="Hauser L."/>
            <person name="Kyrpides N."/>
            <person name="Mikhailova N."/>
            <person name="Shelobolina E."/>
            <person name="Aklujkar M."/>
            <person name="Lovley D."/>
            <person name="Richardson P."/>
        </authorList>
    </citation>
    <scope>NUCLEOTIDE SEQUENCE [LARGE SCALE GENOMIC DNA]</scope>
    <source>
        <strain evidence="6 7">Rf4</strain>
    </source>
</reference>
<comment type="function">
    <text evidence="4">Has an important function as a repair enzyme for proteins that have been inactivated by oxidation. Catalyzes the reversible oxidation-reduction of methionine sulfoxide in proteins to methionine.</text>
</comment>
<keyword evidence="1 4" id="KW-0560">Oxidoreductase</keyword>
<dbReference type="PANTHER" id="PTHR43774">
    <property type="entry name" value="PEPTIDE METHIONINE SULFOXIDE REDUCTASE"/>
    <property type="match status" value="1"/>
</dbReference>
<evidence type="ECO:0000256" key="2">
    <source>
        <dbReference type="ARBA" id="ARBA00047806"/>
    </source>
</evidence>
<accession>A5GET7</accession>
<dbReference type="KEGG" id="gur:Gura_1749"/>
<dbReference type="AlphaFoldDB" id="A5GET7"/>
<dbReference type="GO" id="GO:0033744">
    <property type="term" value="F:L-methionine:thioredoxin-disulfide S-oxidoreductase activity"/>
    <property type="evidence" value="ECO:0007669"/>
    <property type="project" value="RHEA"/>
</dbReference>
<dbReference type="HAMAP" id="MF_01401">
    <property type="entry name" value="MsrA"/>
    <property type="match status" value="1"/>
</dbReference>
<sequence length="182" mass="20905">MGDVRETATLAAGCFWCVEALFKRLEGVERVASGYAGGEVANPTYEEVCSGTTGHAEAIQITFDPEVISFEELLQVFWRSHDPTTRDRQGADVGSQYRSAIFCHDERQRQLAERSRAEAETLWIEPIVTEIVPFKNFYPAEGYHQDYYRLNRNQPYCRLVIDPKIQKLQKDFSERFKETPGD</sequence>
<dbReference type="SUPFAM" id="SSF55068">
    <property type="entry name" value="Peptide methionine sulfoxide reductase"/>
    <property type="match status" value="1"/>
</dbReference>
<comment type="catalytic activity">
    <reaction evidence="3 4">
        <text>[thioredoxin]-disulfide + L-methionine + H2O = L-methionine (S)-S-oxide + [thioredoxin]-dithiol</text>
        <dbReference type="Rhea" id="RHEA:19993"/>
        <dbReference type="Rhea" id="RHEA-COMP:10698"/>
        <dbReference type="Rhea" id="RHEA-COMP:10700"/>
        <dbReference type="ChEBI" id="CHEBI:15377"/>
        <dbReference type="ChEBI" id="CHEBI:29950"/>
        <dbReference type="ChEBI" id="CHEBI:50058"/>
        <dbReference type="ChEBI" id="CHEBI:57844"/>
        <dbReference type="ChEBI" id="CHEBI:58772"/>
        <dbReference type="EC" id="1.8.4.11"/>
    </reaction>
</comment>